<dbReference type="InterPro" id="IPR036249">
    <property type="entry name" value="Thioredoxin-like_sf"/>
</dbReference>
<feature type="transmembrane region" description="Helical" evidence="8">
    <location>
        <begin position="147"/>
        <end position="165"/>
    </location>
</feature>
<comment type="subcellular location">
    <subcellularLocation>
        <location evidence="2">Membrane</location>
        <topology evidence="2">Multi-pass membrane protein</topology>
    </subcellularLocation>
</comment>
<accession>A0ABP3XCV0</accession>
<dbReference type="InterPro" id="IPR002109">
    <property type="entry name" value="Glutaredoxin"/>
</dbReference>
<name>A0ABP3XCV0_9SPHN</name>
<evidence type="ECO:0000256" key="6">
    <source>
        <dbReference type="ARBA" id="ARBA00022989"/>
    </source>
</evidence>
<evidence type="ECO:0000256" key="8">
    <source>
        <dbReference type="SAM" id="Phobius"/>
    </source>
</evidence>
<evidence type="ECO:0000256" key="5">
    <source>
        <dbReference type="ARBA" id="ARBA00022692"/>
    </source>
</evidence>
<comment type="caution">
    <text evidence="11">The sequence shown here is derived from an EMBL/GenBank/DDBJ whole genome shotgun (WGS) entry which is preliminary data.</text>
</comment>
<dbReference type="SUPFAM" id="SSF52833">
    <property type="entry name" value="Thioredoxin-like"/>
    <property type="match status" value="1"/>
</dbReference>
<gene>
    <name evidence="11" type="ORF">GCM10009115_06330</name>
</gene>
<dbReference type="Gene3D" id="3.40.30.10">
    <property type="entry name" value="Glutaredoxin"/>
    <property type="match status" value="1"/>
</dbReference>
<feature type="transmembrane region" description="Helical" evidence="8">
    <location>
        <begin position="80"/>
        <end position="100"/>
    </location>
</feature>
<proteinExistence type="predicted"/>
<evidence type="ECO:0000256" key="1">
    <source>
        <dbReference type="ARBA" id="ARBA00003475"/>
    </source>
</evidence>
<organism evidence="11 12">
    <name type="scientific">Sphingopyxis soli</name>
    <dbReference type="NCBI Taxonomy" id="592051"/>
    <lineage>
        <taxon>Bacteria</taxon>
        <taxon>Pseudomonadati</taxon>
        <taxon>Pseudomonadota</taxon>
        <taxon>Alphaproteobacteria</taxon>
        <taxon>Sphingomonadales</taxon>
        <taxon>Sphingomonadaceae</taxon>
        <taxon>Sphingopyxis</taxon>
    </lineage>
</organism>
<evidence type="ECO:0000313" key="11">
    <source>
        <dbReference type="EMBL" id="GAA0861884.1"/>
    </source>
</evidence>
<evidence type="ECO:0000313" key="12">
    <source>
        <dbReference type="Proteomes" id="UP001500738"/>
    </source>
</evidence>
<dbReference type="Proteomes" id="UP001500738">
    <property type="component" value="Unassembled WGS sequence"/>
</dbReference>
<protein>
    <recommendedName>
        <fullName evidence="4">Methylamine utilization protein MauE</fullName>
    </recommendedName>
</protein>
<comment type="pathway">
    <text evidence="3">One-carbon metabolism; methylamine degradation.</text>
</comment>
<evidence type="ECO:0000259" key="10">
    <source>
        <dbReference type="Pfam" id="PF07291"/>
    </source>
</evidence>
<keyword evidence="5 8" id="KW-0812">Transmembrane</keyword>
<keyword evidence="12" id="KW-1185">Reference proteome</keyword>
<keyword evidence="7 8" id="KW-0472">Membrane</keyword>
<keyword evidence="6 8" id="KW-1133">Transmembrane helix</keyword>
<evidence type="ECO:0000259" key="9">
    <source>
        <dbReference type="Pfam" id="PF00462"/>
    </source>
</evidence>
<reference evidence="12" key="1">
    <citation type="journal article" date="2019" name="Int. J. Syst. Evol. Microbiol.">
        <title>The Global Catalogue of Microorganisms (GCM) 10K type strain sequencing project: providing services to taxonomists for standard genome sequencing and annotation.</title>
        <authorList>
            <consortium name="The Broad Institute Genomics Platform"/>
            <consortium name="The Broad Institute Genome Sequencing Center for Infectious Disease"/>
            <person name="Wu L."/>
            <person name="Ma J."/>
        </authorList>
    </citation>
    <scope>NUCLEOTIDE SEQUENCE [LARGE SCALE GENOMIC DNA]</scope>
    <source>
        <strain evidence="12">JCM 15910</strain>
    </source>
</reference>
<evidence type="ECO:0000256" key="7">
    <source>
        <dbReference type="ARBA" id="ARBA00023136"/>
    </source>
</evidence>
<feature type="transmembrane region" description="Helical" evidence="8">
    <location>
        <begin position="106"/>
        <end position="127"/>
    </location>
</feature>
<dbReference type="InterPro" id="IPR009908">
    <property type="entry name" value="Methylamine_util_MauE"/>
</dbReference>
<sequence>MVFPDHICPFGLKAKHLLERRGYTVDDRWLTTRAETDAFKAKHGVKTTPQIFIDGVRIGGYDDLRHHFGLKVADASATSYTPVVALFTMTALMALAASYAVEGSAFTLRAAEWFISFSMVVLALLKLQDVDRFATMFLNYDLLARRWVPYASLYPFAEGLAGVLMTAHALAWLSIPIALFIGGIGAASVVKAVYIDRRDIKCACVGGSSKVPLGFVSLTENVMMVAMALWMARMWF</sequence>
<dbReference type="EMBL" id="BAAAFE010000003">
    <property type="protein sequence ID" value="GAA0861884.1"/>
    <property type="molecule type" value="Genomic_DNA"/>
</dbReference>
<dbReference type="Pfam" id="PF07291">
    <property type="entry name" value="MauE"/>
    <property type="match status" value="1"/>
</dbReference>
<dbReference type="Pfam" id="PF00462">
    <property type="entry name" value="Glutaredoxin"/>
    <property type="match status" value="1"/>
</dbReference>
<comment type="function">
    <text evidence="1">May be specifically involved in the processing, transport, and/or maturation of the MADH beta-subunit.</text>
</comment>
<feature type="domain" description="Methylamine utilisation protein MauE" evidence="10">
    <location>
        <begin position="107"/>
        <end position="232"/>
    </location>
</feature>
<evidence type="ECO:0000256" key="3">
    <source>
        <dbReference type="ARBA" id="ARBA00004856"/>
    </source>
</evidence>
<feature type="transmembrane region" description="Helical" evidence="8">
    <location>
        <begin position="171"/>
        <end position="190"/>
    </location>
</feature>
<evidence type="ECO:0000256" key="2">
    <source>
        <dbReference type="ARBA" id="ARBA00004141"/>
    </source>
</evidence>
<evidence type="ECO:0000256" key="4">
    <source>
        <dbReference type="ARBA" id="ARBA00019078"/>
    </source>
</evidence>
<feature type="domain" description="Glutaredoxin" evidence="9">
    <location>
        <begin position="8"/>
        <end position="57"/>
    </location>
</feature>
<dbReference type="PROSITE" id="PS51354">
    <property type="entry name" value="GLUTAREDOXIN_2"/>
    <property type="match status" value="1"/>
</dbReference>